<organism evidence="2 3">
    <name type="scientific">Bythopirellula goksoeyrii</name>
    <dbReference type="NCBI Taxonomy" id="1400387"/>
    <lineage>
        <taxon>Bacteria</taxon>
        <taxon>Pseudomonadati</taxon>
        <taxon>Planctomycetota</taxon>
        <taxon>Planctomycetia</taxon>
        <taxon>Pirellulales</taxon>
        <taxon>Lacipirellulaceae</taxon>
        <taxon>Bythopirellula</taxon>
    </lineage>
</organism>
<name>A0A5B9QKR2_9BACT</name>
<keyword evidence="3" id="KW-1185">Reference proteome</keyword>
<dbReference type="KEGG" id="bgok:Pr1d_49720"/>
<dbReference type="RefSeq" id="WP_148075830.1">
    <property type="nucleotide sequence ID" value="NZ_CP042913.1"/>
</dbReference>
<evidence type="ECO:0000313" key="3">
    <source>
        <dbReference type="Proteomes" id="UP000323917"/>
    </source>
</evidence>
<reference evidence="2 3" key="1">
    <citation type="submission" date="2019-08" db="EMBL/GenBank/DDBJ databases">
        <title>Deep-cultivation of Planctomycetes and their phenomic and genomic characterization uncovers novel biology.</title>
        <authorList>
            <person name="Wiegand S."/>
            <person name="Jogler M."/>
            <person name="Boedeker C."/>
            <person name="Pinto D."/>
            <person name="Vollmers J."/>
            <person name="Rivas-Marin E."/>
            <person name="Kohn T."/>
            <person name="Peeters S.H."/>
            <person name="Heuer A."/>
            <person name="Rast P."/>
            <person name="Oberbeckmann S."/>
            <person name="Bunk B."/>
            <person name="Jeske O."/>
            <person name="Meyerdierks A."/>
            <person name="Storesund J.E."/>
            <person name="Kallscheuer N."/>
            <person name="Luecker S."/>
            <person name="Lage O.M."/>
            <person name="Pohl T."/>
            <person name="Merkel B.J."/>
            <person name="Hornburger P."/>
            <person name="Mueller R.-W."/>
            <person name="Bruemmer F."/>
            <person name="Labrenz M."/>
            <person name="Spormann A.M."/>
            <person name="Op den Camp H."/>
            <person name="Overmann J."/>
            <person name="Amann R."/>
            <person name="Jetten M.S.M."/>
            <person name="Mascher T."/>
            <person name="Medema M.H."/>
            <person name="Devos D.P."/>
            <person name="Kaster A.-K."/>
            <person name="Ovreas L."/>
            <person name="Rohde M."/>
            <person name="Galperin M.Y."/>
            <person name="Jogler C."/>
        </authorList>
    </citation>
    <scope>NUCLEOTIDE SEQUENCE [LARGE SCALE GENOMIC DNA]</scope>
    <source>
        <strain evidence="2 3">Pr1d</strain>
    </source>
</reference>
<sequence precursor="true">MRSIKGILRGALLFALPLAVVVMVTLGTSAAANAGSNTKVVAVTLDPAPDGNGIIVIGLTLPKLNDIGQAAFSGFISNGMGGNPSDNATLLSDGNTLAQVAREGQSAPDGNGILDDFIDLNFPILNGSLNNTGKVALRTSYIGSHGGSSEDSGIVVGNGNTLTQIARAGQPSPDGNGILSYVSIPDINDAGQVAFAATLIGSNSSLTSDVGVYRNDGNVLTQIARTGQAAPDGNGIIGRTTTFHGSSLNALGQVAFGVAITPTPDGIGGDEALLLGDGDKLIQIVRSGQPAPDGNGDLVYGQTLGLAAPALNEMGQVAFSAYVTGTVDGLNDGGGVFLSDGSSLTTIARRGQPAPDGNGSFGTFSTPRSLNNSGQVAFRAGFIDSSLGFTDRGIVRGDGVTLEQIARHGQLAPDGDGTYREFYHPAINDAGQVVFGAVFLGGQNIPRESRNGDRAIVFYDDELGLVPVARVGDPLLGSTIVDFNFHGTEKLGFNERGQVAFQFFLEDYRRGIAIWSPVPEPGAITYLALAGGGLFTCFRRGL</sequence>
<feature type="chain" id="PRO_5022953820" description="PEP-CTERM protein-sorting domain-containing protein" evidence="1">
    <location>
        <begin position="35"/>
        <end position="542"/>
    </location>
</feature>
<dbReference type="AlphaFoldDB" id="A0A5B9QKR2"/>
<evidence type="ECO:0000313" key="2">
    <source>
        <dbReference type="EMBL" id="QEG37626.1"/>
    </source>
</evidence>
<proteinExistence type="predicted"/>
<evidence type="ECO:0008006" key="4">
    <source>
        <dbReference type="Google" id="ProtNLM"/>
    </source>
</evidence>
<keyword evidence="1" id="KW-0732">Signal</keyword>
<evidence type="ECO:0000256" key="1">
    <source>
        <dbReference type="SAM" id="SignalP"/>
    </source>
</evidence>
<dbReference type="Pfam" id="PF24251">
    <property type="entry name" value="DUF7453"/>
    <property type="match status" value="2"/>
</dbReference>
<dbReference type="InterPro" id="IPR055876">
    <property type="entry name" value="DUF7453"/>
</dbReference>
<feature type="signal peptide" evidence="1">
    <location>
        <begin position="1"/>
        <end position="34"/>
    </location>
</feature>
<dbReference type="NCBIfam" id="TIGR05002">
    <property type="entry name" value="NxxGxxAF_repeat"/>
    <property type="match status" value="7"/>
</dbReference>
<accession>A0A5B9QKR2</accession>
<gene>
    <name evidence="2" type="ORF">Pr1d_49720</name>
</gene>
<dbReference type="Proteomes" id="UP000323917">
    <property type="component" value="Chromosome"/>
</dbReference>
<dbReference type="EMBL" id="CP042913">
    <property type="protein sequence ID" value="QEG37626.1"/>
    <property type="molecule type" value="Genomic_DNA"/>
</dbReference>
<protein>
    <recommendedName>
        <fullName evidence="4">PEP-CTERM protein-sorting domain-containing protein</fullName>
    </recommendedName>
</protein>
<dbReference type="OrthoDB" id="272436at2"/>